<dbReference type="Proteomes" id="UP001283361">
    <property type="component" value="Unassembled WGS sequence"/>
</dbReference>
<reference evidence="1" key="1">
    <citation type="journal article" date="2023" name="G3 (Bethesda)">
        <title>A reference genome for the long-term kleptoplast-retaining sea slug Elysia crispata morphotype clarki.</title>
        <authorList>
            <person name="Eastman K.E."/>
            <person name="Pendleton A.L."/>
            <person name="Shaikh M.A."/>
            <person name="Suttiyut T."/>
            <person name="Ogas R."/>
            <person name="Tomko P."/>
            <person name="Gavelis G."/>
            <person name="Widhalm J.R."/>
            <person name="Wisecaver J.H."/>
        </authorList>
    </citation>
    <scope>NUCLEOTIDE SEQUENCE</scope>
    <source>
        <strain evidence="1">ECLA1</strain>
    </source>
</reference>
<dbReference type="AlphaFoldDB" id="A0AAE1CR43"/>
<accession>A0AAE1CR43</accession>
<keyword evidence="2" id="KW-1185">Reference proteome</keyword>
<name>A0AAE1CR43_9GAST</name>
<proteinExistence type="predicted"/>
<comment type="caution">
    <text evidence="1">The sequence shown here is derived from an EMBL/GenBank/DDBJ whole genome shotgun (WGS) entry which is preliminary data.</text>
</comment>
<evidence type="ECO:0000313" key="2">
    <source>
        <dbReference type="Proteomes" id="UP001283361"/>
    </source>
</evidence>
<sequence>MSRSSSPDLWGKEKSKLSSVLRLTRSYRNSLGHDDLHATLRSDGHRPSLPPFDRTGSLLGFHPIFPPYFSPFASCT</sequence>
<organism evidence="1 2">
    <name type="scientific">Elysia crispata</name>
    <name type="common">lettuce slug</name>
    <dbReference type="NCBI Taxonomy" id="231223"/>
    <lineage>
        <taxon>Eukaryota</taxon>
        <taxon>Metazoa</taxon>
        <taxon>Spiralia</taxon>
        <taxon>Lophotrochozoa</taxon>
        <taxon>Mollusca</taxon>
        <taxon>Gastropoda</taxon>
        <taxon>Heterobranchia</taxon>
        <taxon>Euthyneura</taxon>
        <taxon>Panpulmonata</taxon>
        <taxon>Sacoglossa</taxon>
        <taxon>Placobranchoidea</taxon>
        <taxon>Plakobranchidae</taxon>
        <taxon>Elysia</taxon>
    </lineage>
</organism>
<protein>
    <submittedName>
        <fullName evidence="1">Uncharacterized protein</fullName>
    </submittedName>
</protein>
<evidence type="ECO:0000313" key="1">
    <source>
        <dbReference type="EMBL" id="KAK3728860.1"/>
    </source>
</evidence>
<dbReference type="EMBL" id="JAWDGP010007171">
    <property type="protein sequence ID" value="KAK3728860.1"/>
    <property type="molecule type" value="Genomic_DNA"/>
</dbReference>
<gene>
    <name evidence="1" type="ORF">RRG08_014277</name>
</gene>